<dbReference type="EMBL" id="VFQC01000002">
    <property type="protein sequence ID" value="TQN28560.1"/>
    <property type="molecule type" value="Genomic_DNA"/>
</dbReference>
<gene>
    <name evidence="2" type="ORF">FHX37_3908</name>
</gene>
<sequence>MAHNTGSATRTDRSSTQRRRSRLFGTATGTARGRRRDAAVRQREPVEPRMSTPAGPPKLSWVLVTDADGRTRPEARWSC</sequence>
<evidence type="ECO:0000256" key="1">
    <source>
        <dbReference type="SAM" id="MobiDB-lite"/>
    </source>
</evidence>
<name>A0A543N9T5_9ACTN</name>
<reference evidence="2 3" key="1">
    <citation type="submission" date="2019-06" db="EMBL/GenBank/DDBJ databases">
        <title>Sequencing the genomes of 1000 actinobacteria strains.</title>
        <authorList>
            <person name="Klenk H.-P."/>
        </authorList>
    </citation>
    <scope>NUCLEOTIDE SEQUENCE [LARGE SCALE GENOMIC DNA]</scope>
    <source>
        <strain evidence="2 3">DSM 45015</strain>
    </source>
</reference>
<dbReference type="RefSeq" id="WP_141925594.1">
    <property type="nucleotide sequence ID" value="NZ_VFQC01000002.1"/>
</dbReference>
<organism evidence="2 3">
    <name type="scientific">Haloactinospora alba</name>
    <dbReference type="NCBI Taxonomy" id="405555"/>
    <lineage>
        <taxon>Bacteria</taxon>
        <taxon>Bacillati</taxon>
        <taxon>Actinomycetota</taxon>
        <taxon>Actinomycetes</taxon>
        <taxon>Streptosporangiales</taxon>
        <taxon>Nocardiopsidaceae</taxon>
        <taxon>Haloactinospora</taxon>
    </lineage>
</organism>
<evidence type="ECO:0000313" key="2">
    <source>
        <dbReference type="EMBL" id="TQN28560.1"/>
    </source>
</evidence>
<evidence type="ECO:0000313" key="3">
    <source>
        <dbReference type="Proteomes" id="UP000317422"/>
    </source>
</evidence>
<proteinExistence type="predicted"/>
<feature type="region of interest" description="Disordered" evidence="1">
    <location>
        <begin position="1"/>
        <end position="60"/>
    </location>
</feature>
<feature type="compositionally biased region" description="Basic and acidic residues" evidence="1">
    <location>
        <begin position="36"/>
        <end position="47"/>
    </location>
</feature>
<comment type="caution">
    <text evidence="2">The sequence shown here is derived from an EMBL/GenBank/DDBJ whole genome shotgun (WGS) entry which is preliminary data.</text>
</comment>
<dbReference type="OrthoDB" id="3431670at2"/>
<protein>
    <submittedName>
        <fullName evidence="2">Uncharacterized protein</fullName>
    </submittedName>
</protein>
<keyword evidence="3" id="KW-1185">Reference proteome</keyword>
<dbReference type="Proteomes" id="UP000317422">
    <property type="component" value="Unassembled WGS sequence"/>
</dbReference>
<accession>A0A543N9T5</accession>
<dbReference type="AlphaFoldDB" id="A0A543N9T5"/>